<comment type="function">
    <text evidence="5">General (non sugar-specific) component of the phosphoenolpyruvate-dependent sugar phosphotransferase system (sugar PTS). This major carbohydrate active-transport system catalyzes the phosphorylation of incoming sugar substrates concomitantly with their translocation across the cell membrane. The phosphoryl group from phosphoenolpyruvate (PEP) is transferred to the phosphoryl carrier protein HPr by enzyme I. Phospho-HPr then transfers it to the PTS EIIA domain.</text>
</comment>
<dbReference type="CDD" id="cd00367">
    <property type="entry name" value="PTS-HPr_like"/>
    <property type="match status" value="1"/>
</dbReference>
<keyword evidence="18" id="KW-0460">Magnesium</keyword>
<evidence type="ECO:0000256" key="3">
    <source>
        <dbReference type="ARBA" id="ARBA00001946"/>
    </source>
</evidence>
<feature type="compositionally biased region" description="Low complexity" evidence="20">
    <location>
        <begin position="171"/>
        <end position="180"/>
    </location>
</feature>
<dbReference type="Pfam" id="PF00391">
    <property type="entry name" value="PEP-utilizers"/>
    <property type="match status" value="1"/>
</dbReference>
<dbReference type="NCBIfam" id="TIGR01417">
    <property type="entry name" value="PTS_I_fam"/>
    <property type="match status" value="1"/>
</dbReference>
<evidence type="ECO:0000313" key="23">
    <source>
        <dbReference type="EMBL" id="GAA4676697.1"/>
    </source>
</evidence>
<proteinExistence type="inferred from homology"/>
<dbReference type="InterPro" id="IPR023151">
    <property type="entry name" value="PEP_util_CS"/>
</dbReference>
<keyword evidence="11" id="KW-0813">Transport</keyword>
<evidence type="ECO:0000256" key="6">
    <source>
        <dbReference type="ARBA" id="ARBA00004496"/>
    </source>
</evidence>
<comment type="cofactor">
    <cofactor evidence="3">
        <name>Mg(2+)</name>
        <dbReference type="ChEBI" id="CHEBI:18420"/>
    </cofactor>
</comment>
<comment type="caution">
    <text evidence="23">The sequence shown here is derived from an EMBL/GenBank/DDBJ whole genome shotgun (WGS) entry which is preliminary data.</text>
</comment>
<gene>
    <name evidence="23" type="ORF">GCM10023215_06340</name>
</gene>
<dbReference type="SUPFAM" id="SSF51621">
    <property type="entry name" value="Phosphoenolpyruvate/pyruvate domain"/>
    <property type="match status" value="1"/>
</dbReference>
<dbReference type="InterPro" id="IPR035895">
    <property type="entry name" value="HPr-like_sf"/>
</dbReference>
<evidence type="ECO:0000256" key="12">
    <source>
        <dbReference type="ARBA" id="ARBA00022490"/>
    </source>
</evidence>
<dbReference type="Pfam" id="PF00381">
    <property type="entry name" value="PTS-HPr"/>
    <property type="match status" value="1"/>
</dbReference>
<evidence type="ECO:0000256" key="15">
    <source>
        <dbReference type="ARBA" id="ARBA00022683"/>
    </source>
</evidence>
<evidence type="ECO:0000256" key="4">
    <source>
        <dbReference type="ARBA" id="ARBA00002788"/>
    </source>
</evidence>
<keyword evidence="16" id="KW-0479">Metal-binding</keyword>
<dbReference type="PRINTS" id="PR01736">
    <property type="entry name" value="PHPHTRNFRASE"/>
</dbReference>
<evidence type="ECO:0000256" key="5">
    <source>
        <dbReference type="ARBA" id="ARBA00003681"/>
    </source>
</evidence>
<dbReference type="InterPro" id="IPR000032">
    <property type="entry name" value="HPr-like"/>
</dbReference>
<comment type="catalytic activity">
    <reaction evidence="1">
        <text>L-histidyl-[protein] + phosphoenolpyruvate = N(pros)-phospho-L-histidyl-[protein] + pyruvate</text>
        <dbReference type="Rhea" id="RHEA:23880"/>
        <dbReference type="Rhea" id="RHEA-COMP:9745"/>
        <dbReference type="Rhea" id="RHEA-COMP:9746"/>
        <dbReference type="ChEBI" id="CHEBI:15361"/>
        <dbReference type="ChEBI" id="CHEBI:29979"/>
        <dbReference type="ChEBI" id="CHEBI:58702"/>
        <dbReference type="ChEBI" id="CHEBI:64837"/>
        <dbReference type="EC" id="2.7.3.9"/>
    </reaction>
</comment>
<evidence type="ECO:0000256" key="19">
    <source>
        <dbReference type="ARBA" id="ARBA00046577"/>
    </source>
</evidence>
<dbReference type="PANTHER" id="PTHR46244">
    <property type="entry name" value="PHOSPHOENOLPYRUVATE-PROTEIN PHOSPHOTRANSFERASE"/>
    <property type="match status" value="1"/>
</dbReference>
<sequence>MTQGSDAGGAGAAGAAGAAGGPAGGAGSPVGLVAVSHSRALGEAAVALAREMLHGPEGEAVRIEVAAGLDETTFGTDATAVAGAITAADAGAGVVVLMDLGSAVLSAELALELLDDPSARDRVLLCPAPLVEGLVAAAVAAAGGADRAAVAAEATAGADAKAAQLVPVEPAPGEAAAQPGAGTGPGAEVEARPSGPEPRAGGLDEGGVEATGTFVVTPPHGLHARPAALLVQALRGLDAQVELRDPRAGRGPVPAASLTGVASLGAGAGAEIEVRARGPEAQEAVDGLLGLAAGGFGEGPAAPPAPSAAPAPTAPLAPPAPAAAAPSGTAAAAALDAGGPAAPGPGTAAEQGSGPFPAAPGIAIGPARLHRAVELRIPDEKAEDPEAERERLDRARNAARRTITAVRDATPASEAAIFDAHLLMLDDPAVVDAAHAGIAAGSAAPAAWAAAVDDAERTLASLPGEYLRARAADVRAVGDEVLRALLADATAPTAPASTPLVPPGAAVPPGTPTPPAPSGVPTDRIHADPITPPAVLVAADLTPAEAAVLDPEAVVGVVLAGGSATGHAAILLRARGIPAVVGAGPAVLDLAPGTPLALDGTAGRLVVDPSAEVRAVFGARFARRAEQAAAARARAHEPARTRDGTEILVGVNVGADAAGAVGTGADLAGLVRTEFLFLDRAEPPGVDEQEAAYRAVAEALDGRRIVLRTLDVGGDKPLPYVPMPAEANPFLGVRGLRLALRRPELFADQLRAIVRTAHATPVSVMFPMVGVPAELRAARAALDEAIAVEGRGRPPGLEVGIMVEVPAAALTAAAFAPAVNFLSIGTNDLTQYTLAAERGSAEVAALADPLSPAVLQLIAATCRGASGAMVAVCGELAADPAAAPLLVGLGVRELSVAPPAVALVKQAVREVDAAEAAALAERALAAPDAAAVRALLVADGTD</sequence>
<dbReference type="Pfam" id="PF03610">
    <property type="entry name" value="EIIA-man"/>
    <property type="match status" value="1"/>
</dbReference>
<dbReference type="Gene3D" id="3.50.30.10">
    <property type="entry name" value="Phosphohistidine domain"/>
    <property type="match status" value="1"/>
</dbReference>
<dbReference type="InterPro" id="IPR036637">
    <property type="entry name" value="Phosphohistidine_dom_sf"/>
</dbReference>
<evidence type="ECO:0000256" key="16">
    <source>
        <dbReference type="ARBA" id="ARBA00022723"/>
    </source>
</evidence>
<dbReference type="InterPro" id="IPR036662">
    <property type="entry name" value="PTS_EIIA_man-typ_sf"/>
</dbReference>
<dbReference type="PROSITE" id="PS00742">
    <property type="entry name" value="PEP_ENZYMES_2"/>
    <property type="match status" value="1"/>
</dbReference>
<evidence type="ECO:0000256" key="14">
    <source>
        <dbReference type="ARBA" id="ARBA00022679"/>
    </source>
</evidence>
<dbReference type="PROSITE" id="PS00369">
    <property type="entry name" value="PTS_HPR_HIS"/>
    <property type="match status" value="1"/>
</dbReference>
<accession>A0ABP8W2G1</accession>
<dbReference type="Gene3D" id="1.10.274.10">
    <property type="entry name" value="PtsI, HPr-binding domain"/>
    <property type="match status" value="1"/>
</dbReference>
<keyword evidence="12" id="KW-0963">Cytoplasm</keyword>
<dbReference type="EMBL" id="BAABIC010000002">
    <property type="protein sequence ID" value="GAA4676697.1"/>
    <property type="molecule type" value="Genomic_DNA"/>
</dbReference>
<dbReference type="PANTHER" id="PTHR46244:SF6">
    <property type="entry name" value="PHOSPHOENOLPYRUVATE-PROTEIN PHOSPHOTRANSFERASE"/>
    <property type="match status" value="1"/>
</dbReference>
<comment type="catalytic activity">
    <reaction evidence="2">
        <text>dihydroxyacetone + phosphoenolpyruvate = dihydroxyacetone phosphate + pyruvate</text>
        <dbReference type="Rhea" id="RHEA:18381"/>
        <dbReference type="ChEBI" id="CHEBI:15361"/>
        <dbReference type="ChEBI" id="CHEBI:16016"/>
        <dbReference type="ChEBI" id="CHEBI:57642"/>
        <dbReference type="ChEBI" id="CHEBI:58702"/>
        <dbReference type="EC" id="2.7.1.121"/>
    </reaction>
</comment>
<evidence type="ECO:0000256" key="9">
    <source>
        <dbReference type="ARBA" id="ARBA00012232"/>
    </source>
</evidence>
<feature type="domain" description="PTS EIIA type-4" evidence="21">
    <location>
        <begin position="29"/>
        <end position="166"/>
    </location>
</feature>
<dbReference type="EC" id="2.7.1.121" evidence="8"/>
<keyword evidence="15" id="KW-0598">Phosphotransferase system</keyword>
<dbReference type="Gene3D" id="3.30.1340.10">
    <property type="entry name" value="HPr-like"/>
    <property type="match status" value="1"/>
</dbReference>
<dbReference type="RefSeq" id="WP_345378195.1">
    <property type="nucleotide sequence ID" value="NZ_BAABIC010000002.1"/>
</dbReference>
<dbReference type="InterPro" id="IPR001020">
    <property type="entry name" value="PTS_HPr_His_P_site"/>
</dbReference>
<evidence type="ECO:0000256" key="7">
    <source>
        <dbReference type="ARBA" id="ARBA00007837"/>
    </source>
</evidence>
<dbReference type="Proteomes" id="UP001500325">
    <property type="component" value="Unassembled WGS sequence"/>
</dbReference>
<evidence type="ECO:0000256" key="20">
    <source>
        <dbReference type="SAM" id="MobiDB-lite"/>
    </source>
</evidence>
<dbReference type="SUPFAM" id="SSF52009">
    <property type="entry name" value="Phosphohistidine domain"/>
    <property type="match status" value="1"/>
</dbReference>
<dbReference type="InterPro" id="IPR050499">
    <property type="entry name" value="PEP-utilizing_PTS_enzyme"/>
</dbReference>
<dbReference type="InterPro" id="IPR004701">
    <property type="entry name" value="PTS_EIIA_man-typ"/>
</dbReference>
<protein>
    <recommendedName>
        <fullName evidence="10">Phosphocarrier protein HPr</fullName>
        <ecNumber evidence="8">2.7.1.121</ecNumber>
        <ecNumber evidence="9">2.7.3.9</ecNumber>
    </recommendedName>
</protein>
<evidence type="ECO:0000256" key="1">
    <source>
        <dbReference type="ARBA" id="ARBA00000683"/>
    </source>
</evidence>
<dbReference type="SUPFAM" id="SSF55594">
    <property type="entry name" value="HPr-like"/>
    <property type="match status" value="1"/>
</dbReference>
<feature type="compositionally biased region" description="Pro residues" evidence="20">
    <location>
        <begin position="301"/>
        <end position="321"/>
    </location>
</feature>
<feature type="compositionally biased region" description="Pro residues" evidence="20">
    <location>
        <begin position="500"/>
        <end position="518"/>
    </location>
</feature>
<comment type="similarity">
    <text evidence="7">Belongs to the PEP-utilizing enzyme family.</text>
</comment>
<feature type="region of interest" description="Disordered" evidence="20">
    <location>
        <begin position="493"/>
        <end position="527"/>
    </location>
</feature>
<dbReference type="PRINTS" id="PR00107">
    <property type="entry name" value="PHOSPHOCPHPR"/>
</dbReference>
<dbReference type="Pfam" id="PF02896">
    <property type="entry name" value="PEP-utilizers_C"/>
    <property type="match status" value="1"/>
</dbReference>
<dbReference type="InterPro" id="IPR040442">
    <property type="entry name" value="Pyrv_kinase-like_dom_sf"/>
</dbReference>
<name>A0ABP8W2G1_9PSEU</name>
<reference evidence="24" key="1">
    <citation type="journal article" date="2019" name="Int. J. Syst. Evol. Microbiol.">
        <title>The Global Catalogue of Microorganisms (GCM) 10K type strain sequencing project: providing services to taxonomists for standard genome sequencing and annotation.</title>
        <authorList>
            <consortium name="The Broad Institute Genomics Platform"/>
            <consortium name="The Broad Institute Genome Sequencing Center for Infectious Disease"/>
            <person name="Wu L."/>
            <person name="Ma J."/>
        </authorList>
    </citation>
    <scope>NUCLEOTIDE SEQUENCE [LARGE SCALE GENOMIC DNA]</scope>
    <source>
        <strain evidence="24">JCM 18055</strain>
    </source>
</reference>
<dbReference type="Gene3D" id="3.20.20.60">
    <property type="entry name" value="Phosphoenolpyruvate-binding domains"/>
    <property type="match status" value="1"/>
</dbReference>
<dbReference type="InterPro" id="IPR008731">
    <property type="entry name" value="PTS_EIN"/>
</dbReference>
<feature type="domain" description="HPr" evidence="22">
    <location>
        <begin position="209"/>
        <end position="299"/>
    </location>
</feature>
<organism evidence="23 24">
    <name type="scientific">Pseudonocardia yuanmonensis</name>
    <dbReference type="NCBI Taxonomy" id="1095914"/>
    <lineage>
        <taxon>Bacteria</taxon>
        <taxon>Bacillati</taxon>
        <taxon>Actinomycetota</taxon>
        <taxon>Actinomycetes</taxon>
        <taxon>Pseudonocardiales</taxon>
        <taxon>Pseudonocardiaceae</taxon>
        <taxon>Pseudonocardia</taxon>
    </lineage>
</organism>
<comment type="subcellular location">
    <subcellularLocation>
        <location evidence="6">Cytoplasm</location>
    </subcellularLocation>
</comment>
<keyword evidence="14" id="KW-0808">Transferase</keyword>
<dbReference type="Gene3D" id="3.40.50.510">
    <property type="entry name" value="Phosphotransferase system, mannose-type IIA component"/>
    <property type="match status" value="1"/>
</dbReference>
<dbReference type="InterPro" id="IPR000121">
    <property type="entry name" value="PEP_util_C"/>
</dbReference>
<evidence type="ECO:0000256" key="2">
    <source>
        <dbReference type="ARBA" id="ARBA00001113"/>
    </source>
</evidence>
<evidence type="ECO:0000256" key="10">
    <source>
        <dbReference type="ARBA" id="ARBA00020422"/>
    </source>
</evidence>
<dbReference type="EC" id="2.7.3.9" evidence="9"/>
<comment type="function">
    <text evidence="4">Component of the dihydroxyacetone kinase complex, which is responsible for the phosphoenolpyruvate (PEP)-dependent phosphorylation of dihydroxyacetone. DhaM serves as the phosphoryl donor. Is phosphorylated by phosphoenolpyruvate in an EI- and HPr-dependent reaction, and a phosphorelay system on histidine residues finally leads to phosphoryl transfer to DhaL and dihydroxyacetone.</text>
</comment>
<dbReference type="InterPro" id="IPR012844">
    <property type="entry name" value="DhaM_N"/>
</dbReference>
<dbReference type="InterPro" id="IPR008279">
    <property type="entry name" value="PEP-util_enz_mobile_dom"/>
</dbReference>
<dbReference type="SUPFAM" id="SSF47831">
    <property type="entry name" value="Enzyme I of the PEP:sugar phosphotransferase system HPr-binding (sub)domain"/>
    <property type="match status" value="1"/>
</dbReference>
<dbReference type="NCBIfam" id="TIGR01003">
    <property type="entry name" value="PTS_HPr_family"/>
    <property type="match status" value="1"/>
</dbReference>
<evidence type="ECO:0000259" key="21">
    <source>
        <dbReference type="PROSITE" id="PS51096"/>
    </source>
</evidence>
<comment type="subunit">
    <text evidence="19">Homodimer. The dihydroxyacetone kinase complex is composed of a homodimer of DhaM, a homodimer of DhaK and the subunit DhaL.</text>
</comment>
<evidence type="ECO:0000256" key="18">
    <source>
        <dbReference type="ARBA" id="ARBA00022842"/>
    </source>
</evidence>
<evidence type="ECO:0000256" key="8">
    <source>
        <dbReference type="ARBA" id="ARBA00012095"/>
    </source>
</evidence>
<dbReference type="PROSITE" id="PS51350">
    <property type="entry name" value="PTS_HPR_DOM"/>
    <property type="match status" value="1"/>
</dbReference>
<evidence type="ECO:0000256" key="11">
    <source>
        <dbReference type="ARBA" id="ARBA00022448"/>
    </source>
</evidence>
<keyword evidence="13" id="KW-0762">Sugar transport</keyword>
<dbReference type="InterPro" id="IPR015813">
    <property type="entry name" value="Pyrv/PenolPyrv_kinase-like_dom"/>
</dbReference>
<dbReference type="SUPFAM" id="SSF53062">
    <property type="entry name" value="PTS system fructose IIA component-like"/>
    <property type="match status" value="1"/>
</dbReference>
<keyword evidence="24" id="KW-1185">Reference proteome</keyword>
<evidence type="ECO:0000256" key="13">
    <source>
        <dbReference type="ARBA" id="ARBA00022597"/>
    </source>
</evidence>
<dbReference type="PROSITE" id="PS51096">
    <property type="entry name" value="PTS_EIIA_TYPE_4"/>
    <property type="match status" value="1"/>
</dbReference>
<feature type="region of interest" description="Disordered" evidence="20">
    <location>
        <begin position="299"/>
        <end position="361"/>
    </location>
</feature>
<dbReference type="NCBIfam" id="TIGR02364">
    <property type="entry name" value="dha_pts"/>
    <property type="match status" value="1"/>
</dbReference>
<keyword evidence="17" id="KW-0418">Kinase</keyword>
<dbReference type="Pfam" id="PF05524">
    <property type="entry name" value="PEP-utilisers_N"/>
    <property type="match status" value="1"/>
</dbReference>
<dbReference type="InterPro" id="IPR036618">
    <property type="entry name" value="PtsI_HPr-bd_sf"/>
</dbReference>
<feature type="region of interest" description="Disordered" evidence="20">
    <location>
        <begin position="171"/>
        <end position="207"/>
    </location>
</feature>
<evidence type="ECO:0000259" key="22">
    <source>
        <dbReference type="PROSITE" id="PS51350"/>
    </source>
</evidence>
<dbReference type="InterPro" id="IPR006318">
    <property type="entry name" value="PTS_EI-like"/>
</dbReference>
<evidence type="ECO:0000313" key="24">
    <source>
        <dbReference type="Proteomes" id="UP001500325"/>
    </source>
</evidence>
<evidence type="ECO:0000256" key="17">
    <source>
        <dbReference type="ARBA" id="ARBA00022777"/>
    </source>
</evidence>
<feature type="compositionally biased region" description="Low complexity" evidence="20">
    <location>
        <begin position="322"/>
        <end position="361"/>
    </location>
</feature>